<dbReference type="AlphaFoldDB" id="A0A1F6CTU7"/>
<dbReference type="InterPro" id="IPR032466">
    <property type="entry name" value="Metal_Hydrolase"/>
</dbReference>
<evidence type="ECO:0000313" key="4">
    <source>
        <dbReference type="Proteomes" id="UP000178606"/>
    </source>
</evidence>
<accession>A0A1F6CTU7</accession>
<comment type="caution">
    <text evidence="3">The sequence shown here is derived from an EMBL/GenBank/DDBJ whole genome shotgun (WGS) entry which is preliminary data.</text>
</comment>
<keyword evidence="1" id="KW-0456">Lyase</keyword>
<dbReference type="Proteomes" id="UP000178606">
    <property type="component" value="Unassembled WGS sequence"/>
</dbReference>
<dbReference type="Pfam" id="PF04909">
    <property type="entry name" value="Amidohydro_2"/>
    <property type="match status" value="1"/>
</dbReference>
<dbReference type="GO" id="GO:0016831">
    <property type="term" value="F:carboxy-lyase activity"/>
    <property type="evidence" value="ECO:0007669"/>
    <property type="project" value="InterPro"/>
</dbReference>
<reference evidence="3 4" key="1">
    <citation type="journal article" date="2016" name="Nat. Commun.">
        <title>Thousands of microbial genomes shed light on interconnected biogeochemical processes in an aquifer system.</title>
        <authorList>
            <person name="Anantharaman K."/>
            <person name="Brown C.T."/>
            <person name="Hug L.A."/>
            <person name="Sharon I."/>
            <person name="Castelle C.J."/>
            <person name="Probst A.J."/>
            <person name="Thomas B.C."/>
            <person name="Singh A."/>
            <person name="Wilkins M.J."/>
            <person name="Karaoz U."/>
            <person name="Brodie E.L."/>
            <person name="Williams K.H."/>
            <person name="Hubbard S.S."/>
            <person name="Banfield J.F."/>
        </authorList>
    </citation>
    <scope>NUCLEOTIDE SEQUENCE [LARGE SCALE GENOMIC DNA]</scope>
    <source>
        <strain evidence="4">RIFCSPLOWO2_12_FULL_64_10</strain>
    </source>
</reference>
<organism evidence="3 4">
    <name type="scientific">Handelsmanbacteria sp. (strain RIFCSPLOWO2_12_FULL_64_10)</name>
    <dbReference type="NCBI Taxonomy" id="1817868"/>
    <lineage>
        <taxon>Bacteria</taxon>
        <taxon>Candidatus Handelsmaniibacteriota</taxon>
    </lineage>
</organism>
<evidence type="ECO:0000313" key="3">
    <source>
        <dbReference type="EMBL" id="OGG52583.1"/>
    </source>
</evidence>
<sequence>MTIDGYCTLGVDREYDLTESALLYGMDRAGVDRAVIAPVDRYLAVSNREGNDFILGTAVARPDRFIPACSANPWYGDAAVEEVRRAVGKGARLLILHPFVQGYLANDELVWPLLDAASAEEVPVYIHTGPPGNATPWQVVDLADRYPSIDFIMGHCGATDFWNDVVDAGKAGHNVYLESSLARPFSLVARLKEVGMHRGIMGSFAPINELTFEWDQMRRVLSPEDWQDVCGGNLLRLLLKRGAL</sequence>
<name>A0A1F6CTU7_HANXR</name>
<evidence type="ECO:0000256" key="1">
    <source>
        <dbReference type="ARBA" id="ARBA00023239"/>
    </source>
</evidence>
<dbReference type="GO" id="GO:0016787">
    <property type="term" value="F:hydrolase activity"/>
    <property type="evidence" value="ECO:0007669"/>
    <property type="project" value="InterPro"/>
</dbReference>
<dbReference type="Gene3D" id="3.20.20.140">
    <property type="entry name" value="Metal-dependent hydrolases"/>
    <property type="match status" value="1"/>
</dbReference>
<proteinExistence type="predicted"/>
<dbReference type="SUPFAM" id="SSF51556">
    <property type="entry name" value="Metallo-dependent hydrolases"/>
    <property type="match status" value="1"/>
</dbReference>
<feature type="domain" description="Amidohydrolase-related" evidence="2">
    <location>
        <begin position="37"/>
        <end position="236"/>
    </location>
</feature>
<dbReference type="InterPro" id="IPR006680">
    <property type="entry name" value="Amidohydro-rel"/>
</dbReference>
<evidence type="ECO:0000259" key="2">
    <source>
        <dbReference type="Pfam" id="PF04909"/>
    </source>
</evidence>
<protein>
    <recommendedName>
        <fullName evidence="2">Amidohydrolase-related domain-containing protein</fullName>
    </recommendedName>
</protein>
<dbReference type="EMBL" id="MFKF01000138">
    <property type="protein sequence ID" value="OGG52583.1"/>
    <property type="molecule type" value="Genomic_DNA"/>
</dbReference>
<dbReference type="PANTHER" id="PTHR21240">
    <property type="entry name" value="2-AMINO-3-CARBOXYLMUCONATE-6-SEMIALDEHYDE DECARBOXYLASE"/>
    <property type="match status" value="1"/>
</dbReference>
<dbReference type="InterPro" id="IPR032465">
    <property type="entry name" value="ACMSD"/>
</dbReference>
<gene>
    <name evidence="3" type="ORF">A3F84_06780</name>
</gene>